<dbReference type="HOGENOM" id="CLU_725962_0_0_1"/>
<dbReference type="Proteomes" id="UP000008064">
    <property type="component" value="Unassembled WGS sequence"/>
</dbReference>
<proteinExistence type="predicted"/>
<feature type="compositionally biased region" description="Pro residues" evidence="1">
    <location>
        <begin position="251"/>
        <end position="265"/>
    </location>
</feature>
<accession>F8NSF0</accession>
<protein>
    <submittedName>
        <fullName evidence="2">Uncharacterized protein</fullName>
    </submittedName>
</protein>
<evidence type="ECO:0000313" key="2">
    <source>
        <dbReference type="EMBL" id="EGO26928.1"/>
    </source>
</evidence>
<feature type="compositionally biased region" description="Basic residues" evidence="1">
    <location>
        <begin position="370"/>
        <end position="381"/>
    </location>
</feature>
<dbReference type="OrthoDB" id="3265918at2759"/>
<organism>
    <name type="scientific">Serpula lacrymans var. lacrymans (strain S7.9)</name>
    <name type="common">Dry rot fungus</name>
    <dbReference type="NCBI Taxonomy" id="578457"/>
    <lineage>
        <taxon>Eukaryota</taxon>
        <taxon>Fungi</taxon>
        <taxon>Dikarya</taxon>
        <taxon>Basidiomycota</taxon>
        <taxon>Agaricomycotina</taxon>
        <taxon>Agaricomycetes</taxon>
        <taxon>Agaricomycetidae</taxon>
        <taxon>Boletales</taxon>
        <taxon>Coniophorineae</taxon>
        <taxon>Serpulaceae</taxon>
        <taxon>Serpula</taxon>
    </lineage>
</organism>
<dbReference type="GeneID" id="18818765"/>
<sequence>MHKCLNLSRLPKAKHVTSINLRRTTPGSPLPLLIRSVPYNRKRAVDPSHPATLLQSRDLPCFTCPAFTLRAAPKAALLLSDIDHKDPATRLNIYTHLGEGKGALQLDEAQDTHGRKKIDMNLFSVVSKKNIDKRAVVRHRIITRFKSAIGLILAHGADAVEDTSAHGKNKTKSSARRLTLISTDSKPGKGPSGNDWILADWSYLVVPTLFVYRMPMAELVQYIRAALETISEKAKLLERKWEKTYTLPSAPRLPLPSKDPSPISPLPDRSTPLETPSHTTVINNVPQTIVDFPVPPVSQDSHVATLSTPRPIPRLFFPNMPPPRPSSLSSSKPQNVVVKSQSLLYEKEPIILRQDTNHSSQGDDDGSFRRQAHARERKRCK</sequence>
<feature type="region of interest" description="Disordered" evidence="1">
    <location>
        <begin position="164"/>
        <end position="190"/>
    </location>
</feature>
<dbReference type="AlphaFoldDB" id="F8NSF0"/>
<evidence type="ECO:0000256" key="1">
    <source>
        <dbReference type="SAM" id="MobiDB-lite"/>
    </source>
</evidence>
<dbReference type="EMBL" id="GL945432">
    <property type="protein sequence ID" value="EGO26928.1"/>
    <property type="molecule type" value="Genomic_DNA"/>
</dbReference>
<feature type="region of interest" description="Disordered" evidence="1">
    <location>
        <begin position="248"/>
        <end position="279"/>
    </location>
</feature>
<dbReference type="RefSeq" id="XP_007317101.1">
    <property type="nucleotide sequence ID" value="XM_007317039.1"/>
</dbReference>
<feature type="region of interest" description="Disordered" evidence="1">
    <location>
        <begin position="300"/>
        <end position="381"/>
    </location>
</feature>
<dbReference type="KEGG" id="sla:SERLADRAFT_464556"/>
<reference evidence="2" key="1">
    <citation type="submission" date="2011-04" db="EMBL/GenBank/DDBJ databases">
        <title>Evolution of plant cell wall degrading machinery underlies the functional diversity of forest fungi.</title>
        <authorList>
            <consortium name="US DOE Joint Genome Institute (JGI-PGF)"/>
            <person name="Eastwood D.C."/>
            <person name="Floudas D."/>
            <person name="Binder M."/>
            <person name="Majcherczyk A."/>
            <person name="Schneider P."/>
            <person name="Aerts A."/>
            <person name="Asiegbu F.O."/>
            <person name="Baker S.E."/>
            <person name="Barry K."/>
            <person name="Bendiksby M."/>
            <person name="Blumentritt M."/>
            <person name="Coutinho P.M."/>
            <person name="Cullen D."/>
            <person name="Cullen D."/>
            <person name="Gathman A."/>
            <person name="Goodell B."/>
            <person name="Henrissat B."/>
            <person name="Ihrmark K."/>
            <person name="Kauserud H."/>
            <person name="Kohler A."/>
            <person name="LaButti K."/>
            <person name="Lapidus A."/>
            <person name="Lavin J.L."/>
            <person name="Lee Y.-H."/>
            <person name="Lindquist E."/>
            <person name="Lilly W."/>
            <person name="Lucas S."/>
            <person name="Morin E."/>
            <person name="Murat C."/>
            <person name="Oguiza J.A."/>
            <person name="Park J."/>
            <person name="Pisabarro A.G."/>
            <person name="Riley R."/>
            <person name="Rosling A."/>
            <person name="Salamov A."/>
            <person name="Schmidt O."/>
            <person name="Schmutz J."/>
            <person name="Skrede I."/>
            <person name="Stenlid J."/>
            <person name="Wiebenga A."/>
            <person name="Xie X."/>
            <person name="Kues U."/>
            <person name="Hibbett D.S."/>
            <person name="Hoffmeister D."/>
            <person name="Hogberg N."/>
            <person name="Martin F."/>
            <person name="Grigoriev I.V."/>
            <person name="Watkinson S.C."/>
        </authorList>
    </citation>
    <scope>NUCLEOTIDE SEQUENCE</scope>
    <source>
        <strain evidence="2">S7.9</strain>
    </source>
</reference>
<name>F8NSF0_SERL9</name>
<gene>
    <name evidence="2" type="ORF">SERLADRAFT_464556</name>
</gene>